<dbReference type="Proteomes" id="UP000617734">
    <property type="component" value="Unassembled WGS sequence"/>
</dbReference>
<dbReference type="EMBL" id="BNBO01000004">
    <property type="protein sequence ID" value="GHH63620.1"/>
    <property type="molecule type" value="Genomic_DNA"/>
</dbReference>
<sequence>MSAHGDHDMGHTVAGWTGSALTIAGTIVLGLALVAGSPAGLGIGGAVLVLAALASWLLHLSGRGKPTGPRPAGGRDWRARDTAARQGHPDCLGCRLAGRRPRALPVPRPHAGPAPAANPRARGSRTERAEAG</sequence>
<evidence type="ECO:0000313" key="4">
    <source>
        <dbReference type="Proteomes" id="UP000617734"/>
    </source>
</evidence>
<proteinExistence type="predicted"/>
<evidence type="ECO:0000256" key="2">
    <source>
        <dbReference type="SAM" id="Phobius"/>
    </source>
</evidence>
<dbReference type="AlphaFoldDB" id="A0A919FEP0"/>
<reference evidence="3" key="2">
    <citation type="submission" date="2020-09" db="EMBL/GenBank/DDBJ databases">
        <authorList>
            <person name="Sun Q."/>
            <person name="Ohkuma M."/>
        </authorList>
    </citation>
    <scope>NUCLEOTIDE SEQUENCE</scope>
    <source>
        <strain evidence="3">JCM 4646</strain>
    </source>
</reference>
<organism evidence="3 4">
    <name type="scientific">Kitasatospora indigofera</name>
    <dbReference type="NCBI Taxonomy" id="67307"/>
    <lineage>
        <taxon>Bacteria</taxon>
        <taxon>Bacillati</taxon>
        <taxon>Actinomycetota</taxon>
        <taxon>Actinomycetes</taxon>
        <taxon>Kitasatosporales</taxon>
        <taxon>Streptomycetaceae</taxon>
        <taxon>Kitasatospora</taxon>
    </lineage>
</organism>
<feature type="region of interest" description="Disordered" evidence="1">
    <location>
        <begin position="61"/>
        <end position="132"/>
    </location>
</feature>
<name>A0A919FEP0_9ACTN</name>
<feature type="compositionally biased region" description="Basic and acidic residues" evidence="1">
    <location>
        <begin position="73"/>
        <end position="83"/>
    </location>
</feature>
<comment type="caution">
    <text evidence="3">The sequence shown here is derived from an EMBL/GenBank/DDBJ whole genome shotgun (WGS) entry which is preliminary data.</text>
</comment>
<feature type="transmembrane region" description="Helical" evidence="2">
    <location>
        <begin position="41"/>
        <end position="60"/>
    </location>
</feature>
<keyword evidence="2" id="KW-1133">Transmembrane helix</keyword>
<keyword evidence="2" id="KW-0812">Transmembrane</keyword>
<accession>A0A919FEP0</accession>
<dbReference type="GeneID" id="95351842"/>
<keyword evidence="2" id="KW-0472">Membrane</keyword>
<feature type="transmembrane region" description="Helical" evidence="2">
    <location>
        <begin position="12"/>
        <end position="35"/>
    </location>
</feature>
<gene>
    <name evidence="3" type="ORF">GCM10018781_13460</name>
</gene>
<keyword evidence="4" id="KW-1185">Reference proteome</keyword>
<dbReference type="NCBIfam" id="NF041681">
    <property type="entry name" value="HGxxPAAW"/>
    <property type="match status" value="1"/>
</dbReference>
<reference evidence="3" key="1">
    <citation type="journal article" date="2014" name="Int. J. Syst. Evol. Microbiol.">
        <title>Complete genome sequence of Corynebacterium casei LMG S-19264T (=DSM 44701T), isolated from a smear-ripened cheese.</title>
        <authorList>
            <consortium name="US DOE Joint Genome Institute (JGI-PGF)"/>
            <person name="Walter F."/>
            <person name="Albersmeier A."/>
            <person name="Kalinowski J."/>
            <person name="Ruckert C."/>
        </authorList>
    </citation>
    <scope>NUCLEOTIDE SEQUENCE</scope>
    <source>
        <strain evidence="3">JCM 4646</strain>
    </source>
</reference>
<protein>
    <submittedName>
        <fullName evidence="3">Uncharacterized protein</fullName>
    </submittedName>
</protein>
<dbReference type="RefSeq" id="WP_190209828.1">
    <property type="nucleotide sequence ID" value="NZ_BNBO01000004.1"/>
</dbReference>
<evidence type="ECO:0000256" key="1">
    <source>
        <dbReference type="SAM" id="MobiDB-lite"/>
    </source>
</evidence>
<evidence type="ECO:0000313" key="3">
    <source>
        <dbReference type="EMBL" id="GHH63620.1"/>
    </source>
</evidence>